<reference evidence="2 3" key="1">
    <citation type="journal article" date="2021" name="ISME Commun">
        <title>Automated analysis of genomic sequences facilitates high-throughput and comprehensive description of bacteria.</title>
        <authorList>
            <person name="Hitch T.C.A."/>
        </authorList>
    </citation>
    <scope>NUCLEOTIDE SEQUENCE [LARGE SCALE GENOMIC DNA]</scope>
    <source>
        <strain evidence="2 3">Sanger_31</strain>
    </source>
</reference>
<protein>
    <submittedName>
        <fullName evidence="2">Uncharacterized protein</fullName>
    </submittedName>
</protein>
<keyword evidence="1" id="KW-0812">Transmembrane</keyword>
<sequence length="51" mass="5256">MEAVTTMLSNAVTVFGSCWDAMTSNVPIAILVGLSLLGSGAGLFAKFRHAV</sequence>
<dbReference type="RefSeq" id="WP_181979762.1">
    <property type="nucleotide sequence ID" value="NZ_JAOQJZ010000005.1"/>
</dbReference>
<dbReference type="AlphaFoldDB" id="A0AAE3LMA0"/>
<feature type="transmembrane region" description="Helical" evidence="1">
    <location>
        <begin position="26"/>
        <end position="45"/>
    </location>
</feature>
<dbReference type="Proteomes" id="UP001208131">
    <property type="component" value="Unassembled WGS sequence"/>
</dbReference>
<evidence type="ECO:0000313" key="2">
    <source>
        <dbReference type="EMBL" id="MCU6705646.1"/>
    </source>
</evidence>
<dbReference type="EMBL" id="JAOQJZ010000005">
    <property type="protein sequence ID" value="MCU6705646.1"/>
    <property type="molecule type" value="Genomic_DNA"/>
</dbReference>
<keyword evidence="1" id="KW-0472">Membrane</keyword>
<keyword evidence="1" id="KW-1133">Transmembrane helix</keyword>
<accession>A0AAE3LMA0</accession>
<evidence type="ECO:0000313" key="3">
    <source>
        <dbReference type="Proteomes" id="UP001208131"/>
    </source>
</evidence>
<comment type="caution">
    <text evidence="2">The sequence shown here is derived from an EMBL/GenBank/DDBJ whole genome shotgun (WGS) entry which is preliminary data.</text>
</comment>
<proteinExistence type="predicted"/>
<name>A0AAE3LMA0_9FIRM</name>
<organism evidence="2 3">
    <name type="scientific">Hominimerdicola aceti</name>
    <dbReference type="NCBI Taxonomy" id="2981726"/>
    <lineage>
        <taxon>Bacteria</taxon>
        <taxon>Bacillati</taxon>
        <taxon>Bacillota</taxon>
        <taxon>Clostridia</taxon>
        <taxon>Eubacteriales</taxon>
        <taxon>Oscillospiraceae</taxon>
        <taxon>Hominimerdicola</taxon>
    </lineage>
</organism>
<evidence type="ECO:0000256" key="1">
    <source>
        <dbReference type="SAM" id="Phobius"/>
    </source>
</evidence>
<keyword evidence="3" id="KW-1185">Reference proteome</keyword>
<gene>
    <name evidence="2" type="ORF">OCV57_06875</name>
</gene>